<dbReference type="InterPro" id="IPR011993">
    <property type="entry name" value="PH-like_dom_sf"/>
</dbReference>
<evidence type="ECO:0000313" key="4">
    <source>
        <dbReference type="Ensembl" id="ENSPTXP00000010446.1"/>
    </source>
</evidence>
<proteinExistence type="predicted"/>
<dbReference type="SUPFAM" id="SSF48065">
    <property type="entry name" value="DBL homology domain (DH-domain)"/>
    <property type="match status" value="1"/>
</dbReference>
<dbReference type="Gene3D" id="1.20.900.10">
    <property type="entry name" value="Dbl homology (DH) domain"/>
    <property type="match status" value="1"/>
</dbReference>
<dbReference type="GO" id="GO:0005085">
    <property type="term" value="F:guanyl-nucleotide exchange factor activity"/>
    <property type="evidence" value="ECO:0007669"/>
    <property type="project" value="InterPro"/>
</dbReference>
<dbReference type="GeneTree" id="ENSGT00940000158845"/>
<dbReference type="SMART" id="SM00325">
    <property type="entry name" value="RhoGEF"/>
    <property type="match status" value="1"/>
</dbReference>
<organism evidence="4 5">
    <name type="scientific">Pseudonaja textilis</name>
    <name type="common">Eastern brown snake</name>
    <dbReference type="NCBI Taxonomy" id="8673"/>
    <lineage>
        <taxon>Eukaryota</taxon>
        <taxon>Metazoa</taxon>
        <taxon>Chordata</taxon>
        <taxon>Craniata</taxon>
        <taxon>Vertebrata</taxon>
        <taxon>Euteleostomi</taxon>
        <taxon>Lepidosauria</taxon>
        <taxon>Squamata</taxon>
        <taxon>Bifurcata</taxon>
        <taxon>Unidentata</taxon>
        <taxon>Episquamata</taxon>
        <taxon>Toxicofera</taxon>
        <taxon>Serpentes</taxon>
        <taxon>Colubroidea</taxon>
        <taxon>Elapidae</taxon>
        <taxon>Hydrophiinae</taxon>
        <taxon>Pseudonaja</taxon>
    </lineage>
</organism>
<dbReference type="Proteomes" id="UP000472273">
    <property type="component" value="Unplaced"/>
</dbReference>
<dbReference type="Ensembl" id="ENSPTXT00000010795.1">
    <property type="protein sequence ID" value="ENSPTXP00000010446.1"/>
    <property type="gene ID" value="ENSPTXG00000007384.1"/>
</dbReference>
<dbReference type="InterPro" id="IPR001849">
    <property type="entry name" value="PH_domain"/>
</dbReference>
<dbReference type="PROSITE" id="PS50010">
    <property type="entry name" value="DH_2"/>
    <property type="match status" value="1"/>
</dbReference>
<sequence length="620" mass="69262">MKRLAGLLPSGDPLEKWQLVWSKCQRTKQGLATRLEAARRIQQPPGPLPAEEGEPCLAPADKRAPLAEVPSVVPLTGRPALLSRRPGGNTVEPCDGAGEGLVQAACSPSCQPAVDTPPPSCRLCDGGAPPSAQLFSRRKLRKAQSVDLSSAEGPWTGADPAKGLTPKCTLRLFLYFSKPQRIMEEMVMTEQEYVRSLRYILGNYFPEMERADLPQDLRGKRSVIFGNLEKMYNFHSQYFLRELEHCCSHPLRVSHCFLRHKDQFGMYALYSKNKPKSDSLLASQGNAFFRLKQMQLGDKMDLASYLLKPIQRMSKYALLLRDLIKAGGEAQEQELAYLRAAEQMVRFQLQHGNDLLAMDALRNCDVNLKEQGQLVRQDGFSISLGRRKYQRHVFLFEDLILFSKPKRVEGAPDAYLYKRSFKGRTSPGEIGLTENSGESGLCFEIWFRRWTSRDTYVLQASSPEAKQAWTSDITRILWEQAARNKEVRLQEMLSMGIGNKPFLDIKPSEAAIHDRAINYMMKGRGARTRASIAVSLFDHANPFKRSPTTLSAGSRSSCSGIAPLNLHMYLDQTLLPTVLPTNLPLRAGEDEMENETSSQPSMTVSPSSSPAAAQCSSERG</sequence>
<accession>A0A670YPF5</accession>
<evidence type="ECO:0000256" key="1">
    <source>
        <dbReference type="SAM" id="MobiDB-lite"/>
    </source>
</evidence>
<dbReference type="PANTHER" id="PTHR45845">
    <property type="entry name" value="RHO GUANINE NUCLEOTIDE EXCHANGE FACTOR-RELATED"/>
    <property type="match status" value="1"/>
</dbReference>
<dbReference type="InterPro" id="IPR055251">
    <property type="entry name" value="SOS1_NGEF_PH"/>
</dbReference>
<dbReference type="Pfam" id="PF00621">
    <property type="entry name" value="RhoGEF"/>
    <property type="match status" value="1"/>
</dbReference>
<name>A0A670YPF5_PSETE</name>
<dbReference type="PANTHER" id="PTHR45845:SF4">
    <property type="entry name" value="PLECKSTRIN HOMOLOGY DOMAIN CONTAINING, FAMILY G (WITH RHOGEF DOMAIN) MEMBER 4"/>
    <property type="match status" value="1"/>
</dbReference>
<feature type="domain" description="PH" evidence="2">
    <location>
        <begin position="367"/>
        <end position="478"/>
    </location>
</feature>
<reference evidence="4" key="2">
    <citation type="submission" date="2025-09" db="UniProtKB">
        <authorList>
            <consortium name="Ensembl"/>
        </authorList>
    </citation>
    <scope>IDENTIFICATION</scope>
</reference>
<dbReference type="Pfam" id="PF22697">
    <property type="entry name" value="SOS1_NGEF_PH"/>
    <property type="match status" value="1"/>
</dbReference>
<dbReference type="InterPro" id="IPR052231">
    <property type="entry name" value="Rho_GEF_signaling-related"/>
</dbReference>
<evidence type="ECO:0000259" key="2">
    <source>
        <dbReference type="PROSITE" id="PS50003"/>
    </source>
</evidence>
<dbReference type="SUPFAM" id="SSF50729">
    <property type="entry name" value="PH domain-like"/>
    <property type="match status" value="1"/>
</dbReference>
<feature type="region of interest" description="Disordered" evidence="1">
    <location>
        <begin position="588"/>
        <end position="620"/>
    </location>
</feature>
<evidence type="ECO:0008006" key="6">
    <source>
        <dbReference type="Google" id="ProtNLM"/>
    </source>
</evidence>
<dbReference type="Gene3D" id="2.30.29.30">
    <property type="entry name" value="Pleckstrin-homology domain (PH domain)/Phosphotyrosine-binding domain (PTB)"/>
    <property type="match status" value="1"/>
</dbReference>
<feature type="domain" description="DH" evidence="3">
    <location>
        <begin position="178"/>
        <end position="355"/>
    </location>
</feature>
<keyword evidence="5" id="KW-1185">Reference proteome</keyword>
<dbReference type="CDD" id="cd00160">
    <property type="entry name" value="RhoGEF"/>
    <property type="match status" value="1"/>
</dbReference>
<protein>
    <recommendedName>
        <fullName evidence="6">Pleckstrin homology and RhoGEF domain containing G4B</fullName>
    </recommendedName>
</protein>
<dbReference type="SMART" id="SM00233">
    <property type="entry name" value="PH"/>
    <property type="match status" value="1"/>
</dbReference>
<evidence type="ECO:0000313" key="5">
    <source>
        <dbReference type="Proteomes" id="UP000472273"/>
    </source>
</evidence>
<evidence type="ECO:0000259" key="3">
    <source>
        <dbReference type="PROSITE" id="PS50010"/>
    </source>
</evidence>
<dbReference type="AlphaFoldDB" id="A0A670YPF5"/>
<feature type="compositionally biased region" description="Low complexity" evidence="1">
    <location>
        <begin position="597"/>
        <end position="620"/>
    </location>
</feature>
<dbReference type="CDD" id="cd13242">
    <property type="entry name" value="PH_puratrophin-1"/>
    <property type="match status" value="1"/>
</dbReference>
<reference evidence="4" key="1">
    <citation type="submission" date="2025-08" db="UniProtKB">
        <authorList>
            <consortium name="Ensembl"/>
        </authorList>
    </citation>
    <scope>IDENTIFICATION</scope>
</reference>
<dbReference type="InterPro" id="IPR035899">
    <property type="entry name" value="DBL_dom_sf"/>
</dbReference>
<dbReference type="PROSITE" id="PS50003">
    <property type="entry name" value="PH_DOMAIN"/>
    <property type="match status" value="1"/>
</dbReference>
<dbReference type="InterPro" id="IPR000219">
    <property type="entry name" value="DH_dom"/>
</dbReference>